<organism evidence="2 3">
    <name type="scientific">Plasmodium ovale curtisi</name>
    <dbReference type="NCBI Taxonomy" id="864141"/>
    <lineage>
        <taxon>Eukaryota</taxon>
        <taxon>Sar</taxon>
        <taxon>Alveolata</taxon>
        <taxon>Apicomplexa</taxon>
        <taxon>Aconoidasida</taxon>
        <taxon>Haemosporida</taxon>
        <taxon>Plasmodiidae</taxon>
        <taxon>Plasmodium</taxon>
        <taxon>Plasmodium (Plasmodium)</taxon>
    </lineage>
</organism>
<keyword evidence="1" id="KW-0472">Membrane</keyword>
<evidence type="ECO:0000313" key="2">
    <source>
        <dbReference type="EMBL" id="SBS91554.1"/>
    </source>
</evidence>
<dbReference type="EMBL" id="FLQU01001119">
    <property type="protein sequence ID" value="SBS91554.1"/>
    <property type="molecule type" value="Genomic_DNA"/>
</dbReference>
<protein>
    <submittedName>
        <fullName evidence="2">PIR Superfamily Protein</fullName>
    </submittedName>
</protein>
<feature type="transmembrane region" description="Helical" evidence="1">
    <location>
        <begin position="264"/>
        <end position="283"/>
    </location>
</feature>
<keyword evidence="1" id="KW-0812">Transmembrane</keyword>
<proteinExistence type="predicted"/>
<dbReference type="Proteomes" id="UP000078560">
    <property type="component" value="Unassembled WGS sequence"/>
</dbReference>
<evidence type="ECO:0000256" key="1">
    <source>
        <dbReference type="SAM" id="Phobius"/>
    </source>
</evidence>
<keyword evidence="1" id="KW-1133">Transmembrane helix</keyword>
<accession>A0A1A8WF15</accession>
<reference evidence="3" key="1">
    <citation type="submission" date="2016-05" db="EMBL/GenBank/DDBJ databases">
        <authorList>
            <person name="Naeem Raeece"/>
        </authorList>
    </citation>
    <scope>NUCLEOTIDE SEQUENCE [LARGE SCALE GENOMIC DNA]</scope>
</reference>
<sequence length="343" mass="40709">MEKRVNILINKLESFKFDIFLNNPVTLCPKCYLCADVSSNNKNEPWFKFFCYQLVRNLETAETINSNSTDTRKSRCNSLIYWMYDKVVNINKTYGIKKNDKIIKDLLDVWTKFNNSPKQNVFSYRCEVPDDSDFKNLNHIKRKKIMSDYCENYNTLKTILNYDEYSDCHVYYDYFKDSLSKYKETVNACSTGDFFLNNCSRFCNKEDPEDVLNKSKCRTIEISPKKNDYMKKDECKALTKPAPEVICEPNEIKITEFTFSDNRAIVLILFSLWGIFLTFLFLYKMTPFRSWINSKLRKKKIIRDSFNEQSDDETLDIDYESVDRNIENAGYKISYNSDWNSSR</sequence>
<dbReference type="InterPro" id="IPR008780">
    <property type="entry name" value="Plasmodium_Vir"/>
</dbReference>
<dbReference type="Pfam" id="PF05795">
    <property type="entry name" value="Plasmodium_Vir"/>
    <property type="match status" value="2"/>
</dbReference>
<gene>
    <name evidence="2" type="ORF">POVCU2_0068320</name>
</gene>
<evidence type="ECO:0000313" key="3">
    <source>
        <dbReference type="Proteomes" id="UP000078560"/>
    </source>
</evidence>
<name>A0A1A8WF15_PLAOA</name>
<dbReference type="AlphaFoldDB" id="A0A1A8WF15"/>